<keyword evidence="4" id="KW-1185">Reference proteome</keyword>
<evidence type="ECO:0000256" key="2">
    <source>
        <dbReference type="SAM" id="Phobius"/>
    </source>
</evidence>
<reference evidence="3" key="1">
    <citation type="journal article" date="2023" name="Mol. Phylogenet. Evol.">
        <title>Genome-scale phylogeny and comparative genomics of the fungal order Sordariales.</title>
        <authorList>
            <person name="Hensen N."/>
            <person name="Bonometti L."/>
            <person name="Westerberg I."/>
            <person name="Brannstrom I.O."/>
            <person name="Guillou S."/>
            <person name="Cros-Aarteil S."/>
            <person name="Calhoun S."/>
            <person name="Haridas S."/>
            <person name="Kuo A."/>
            <person name="Mondo S."/>
            <person name="Pangilinan J."/>
            <person name="Riley R."/>
            <person name="LaButti K."/>
            <person name="Andreopoulos B."/>
            <person name="Lipzen A."/>
            <person name="Chen C."/>
            <person name="Yan M."/>
            <person name="Daum C."/>
            <person name="Ng V."/>
            <person name="Clum A."/>
            <person name="Steindorff A."/>
            <person name="Ohm R.A."/>
            <person name="Martin F."/>
            <person name="Silar P."/>
            <person name="Natvig D.O."/>
            <person name="Lalanne C."/>
            <person name="Gautier V."/>
            <person name="Ament-Velasquez S.L."/>
            <person name="Kruys A."/>
            <person name="Hutchinson M.I."/>
            <person name="Powell A.J."/>
            <person name="Barry K."/>
            <person name="Miller A.N."/>
            <person name="Grigoriev I.V."/>
            <person name="Debuchy R."/>
            <person name="Gladieux P."/>
            <person name="Hiltunen Thoren M."/>
            <person name="Johannesson H."/>
        </authorList>
    </citation>
    <scope>NUCLEOTIDE SEQUENCE</scope>
    <source>
        <strain evidence="3">CBS 118394</strain>
    </source>
</reference>
<organism evidence="3 4">
    <name type="scientific">Apodospora peruviana</name>
    <dbReference type="NCBI Taxonomy" id="516989"/>
    <lineage>
        <taxon>Eukaryota</taxon>
        <taxon>Fungi</taxon>
        <taxon>Dikarya</taxon>
        <taxon>Ascomycota</taxon>
        <taxon>Pezizomycotina</taxon>
        <taxon>Sordariomycetes</taxon>
        <taxon>Sordariomycetidae</taxon>
        <taxon>Sordariales</taxon>
        <taxon>Lasiosphaeriaceae</taxon>
        <taxon>Apodospora</taxon>
    </lineage>
</organism>
<reference evidence="3" key="2">
    <citation type="submission" date="2023-06" db="EMBL/GenBank/DDBJ databases">
        <authorList>
            <consortium name="Lawrence Berkeley National Laboratory"/>
            <person name="Haridas S."/>
            <person name="Hensen N."/>
            <person name="Bonometti L."/>
            <person name="Westerberg I."/>
            <person name="Brannstrom I.O."/>
            <person name="Guillou S."/>
            <person name="Cros-Aarteil S."/>
            <person name="Calhoun S."/>
            <person name="Kuo A."/>
            <person name="Mondo S."/>
            <person name="Pangilinan J."/>
            <person name="Riley R."/>
            <person name="Labutti K."/>
            <person name="Andreopoulos B."/>
            <person name="Lipzen A."/>
            <person name="Chen C."/>
            <person name="Yanf M."/>
            <person name="Daum C."/>
            <person name="Ng V."/>
            <person name="Clum A."/>
            <person name="Steindorff A."/>
            <person name="Ohm R."/>
            <person name="Martin F."/>
            <person name="Silar P."/>
            <person name="Natvig D."/>
            <person name="Lalanne C."/>
            <person name="Gautier V."/>
            <person name="Ament-Velasquez S.L."/>
            <person name="Kruys A."/>
            <person name="Hutchinson M.I."/>
            <person name="Powell A.J."/>
            <person name="Barry K."/>
            <person name="Miller A.N."/>
            <person name="Grigoriev I.V."/>
            <person name="Debuchy R."/>
            <person name="Gladieux P."/>
            <person name="Thoren M.H."/>
            <person name="Johannesson H."/>
        </authorList>
    </citation>
    <scope>NUCLEOTIDE SEQUENCE</scope>
    <source>
        <strain evidence="3">CBS 118394</strain>
    </source>
</reference>
<accession>A0AAE0IPQ7</accession>
<evidence type="ECO:0000313" key="4">
    <source>
        <dbReference type="Proteomes" id="UP001283341"/>
    </source>
</evidence>
<keyword evidence="2" id="KW-1133">Transmembrane helix</keyword>
<comment type="caution">
    <text evidence="3">The sequence shown here is derived from an EMBL/GenBank/DDBJ whole genome shotgun (WGS) entry which is preliminary data.</text>
</comment>
<evidence type="ECO:0000313" key="3">
    <source>
        <dbReference type="EMBL" id="KAK3328889.1"/>
    </source>
</evidence>
<feature type="transmembrane region" description="Helical" evidence="2">
    <location>
        <begin position="21"/>
        <end position="42"/>
    </location>
</feature>
<feature type="transmembrane region" description="Helical" evidence="2">
    <location>
        <begin position="77"/>
        <end position="96"/>
    </location>
</feature>
<proteinExistence type="predicted"/>
<dbReference type="AlphaFoldDB" id="A0AAE0IPQ7"/>
<feature type="transmembrane region" description="Helical" evidence="2">
    <location>
        <begin position="102"/>
        <end position="120"/>
    </location>
</feature>
<evidence type="ECO:0000256" key="1">
    <source>
        <dbReference type="SAM" id="MobiDB-lite"/>
    </source>
</evidence>
<feature type="transmembrane region" description="Helical" evidence="2">
    <location>
        <begin position="48"/>
        <end position="65"/>
    </location>
</feature>
<protein>
    <submittedName>
        <fullName evidence="3">Uncharacterized protein</fullName>
    </submittedName>
</protein>
<dbReference type="EMBL" id="JAUEDM010000001">
    <property type="protein sequence ID" value="KAK3328889.1"/>
    <property type="molecule type" value="Genomic_DNA"/>
</dbReference>
<keyword evidence="2" id="KW-0472">Membrane</keyword>
<name>A0AAE0IPQ7_9PEZI</name>
<keyword evidence="2" id="KW-0812">Transmembrane</keyword>
<gene>
    <name evidence="3" type="ORF">B0H66DRAFT_5345</name>
</gene>
<feature type="region of interest" description="Disordered" evidence="1">
    <location>
        <begin position="151"/>
        <end position="172"/>
    </location>
</feature>
<dbReference type="Proteomes" id="UP001283341">
    <property type="component" value="Unassembled WGS sequence"/>
</dbReference>
<sequence>MDNTRGVVDSQRQPEPQGHRLYRLIKIFSCGSMIGTAVLFPLANAGGLWFRAVTLTIFLLAALVFHSLHIEPFVRTGPYTAPVALLFLLLAVLPAGSSRKELIPWLPLFLVFSSLGTVAVDKASKRIRLRRGGDVVLDQFSGVSIDTSSEESFRTVSDRRGRRPPSQSNRHNAIYFGRYGPPSQYSCRTGSGDSELTLSGVTGQPRPTWDPQTQSYFTPERIQPMDLPGQPYAWMDRDYESEPDMASESTSGRSDHPLLGPQ</sequence>
<feature type="region of interest" description="Disordered" evidence="1">
    <location>
        <begin position="188"/>
        <end position="262"/>
    </location>
</feature>
<feature type="compositionally biased region" description="Polar residues" evidence="1">
    <location>
        <begin position="188"/>
        <end position="202"/>
    </location>
</feature>